<evidence type="ECO:0000313" key="1">
    <source>
        <dbReference type="EMBL" id="CAP97699.1"/>
    </source>
</evidence>
<dbReference type="EMBL" id="AM920437">
    <property type="protein sequence ID" value="CAP97699.1"/>
    <property type="molecule type" value="Genomic_DNA"/>
</dbReference>
<proteinExistence type="predicted"/>
<sequence>MYSAHPYLKHNKTNKHQLPFCTYKVPIKIPGAWCSNAVRPELLAAGNVPGEGAAQPHSEWTNFRSTLIPDGEATLYRVAVVEVGPLELGPILDRGTLIRAIRRYADEDPCPLASQQIVEIACFTRCKNPESDLGSIYCRPESPIESAIAREVMSFVPAFVDRLDITS</sequence>
<keyword evidence="2" id="KW-1185">Reference proteome</keyword>
<name>B6HSM5_PENRW</name>
<dbReference type="Proteomes" id="UP000000724">
    <property type="component" value="Contig Pc00c22"/>
</dbReference>
<reference evidence="1 2" key="1">
    <citation type="journal article" date="2008" name="Nat. Biotechnol.">
        <title>Genome sequencing and analysis of the filamentous fungus Penicillium chrysogenum.</title>
        <authorList>
            <person name="van den Berg M.A."/>
            <person name="Albang R."/>
            <person name="Albermann K."/>
            <person name="Badger J.H."/>
            <person name="Daran J.-M."/>
            <person name="Driessen A.J.M."/>
            <person name="Garcia-Estrada C."/>
            <person name="Fedorova N.D."/>
            <person name="Harris D.M."/>
            <person name="Heijne W.H.M."/>
            <person name="Joardar V.S."/>
            <person name="Kiel J.A.K.W."/>
            <person name="Kovalchuk A."/>
            <person name="Martin J.F."/>
            <person name="Nierman W.C."/>
            <person name="Nijland J.G."/>
            <person name="Pronk J.T."/>
            <person name="Roubos J.A."/>
            <person name="van der Klei I.J."/>
            <person name="van Peij N.N.M.E."/>
            <person name="Veenhuis M."/>
            <person name="von Doehren H."/>
            <person name="Wagner C."/>
            <person name="Wortman J.R."/>
            <person name="Bovenberg R.A.L."/>
        </authorList>
    </citation>
    <scope>NUCLEOTIDE SEQUENCE [LARGE SCALE GENOMIC DNA]</scope>
    <source>
        <strain evidence="2">ATCC 28089 / DSM 1075 / NRRL 1951 / Wisconsin 54-1255</strain>
    </source>
</reference>
<dbReference type="VEuPathDB" id="FungiDB:PCH_Pc22g04110"/>
<evidence type="ECO:0000313" key="2">
    <source>
        <dbReference type="Proteomes" id="UP000000724"/>
    </source>
</evidence>
<organism evidence="1 2">
    <name type="scientific">Penicillium rubens (strain ATCC 28089 / DSM 1075 / NRRL 1951 / Wisconsin 54-1255)</name>
    <name type="common">Penicillium chrysogenum</name>
    <dbReference type="NCBI Taxonomy" id="500485"/>
    <lineage>
        <taxon>Eukaryota</taxon>
        <taxon>Fungi</taxon>
        <taxon>Dikarya</taxon>
        <taxon>Ascomycota</taxon>
        <taxon>Pezizomycotina</taxon>
        <taxon>Eurotiomycetes</taxon>
        <taxon>Eurotiomycetidae</taxon>
        <taxon>Eurotiales</taxon>
        <taxon>Aspergillaceae</taxon>
        <taxon>Penicillium</taxon>
        <taxon>Penicillium chrysogenum species complex</taxon>
    </lineage>
</organism>
<protein>
    <submittedName>
        <fullName evidence="1">Uncharacterized protein</fullName>
    </submittedName>
</protein>
<dbReference type="AlphaFoldDB" id="B6HSM5"/>
<gene>
    <name evidence="1" type="ORF">Pc22g04110</name>
    <name evidence="1" type="ORF">PCH_Pc22g04110</name>
</gene>
<dbReference type="HOGENOM" id="CLU_1595099_0_0_1"/>
<accession>B6HSM5</accession>
<dbReference type="OMA" id="QIVEIAC"/>